<dbReference type="Proteomes" id="UP000308271">
    <property type="component" value="Unassembled WGS sequence"/>
</dbReference>
<keyword evidence="1" id="KW-0812">Transmembrane</keyword>
<dbReference type="RefSeq" id="WP_139457551.1">
    <property type="nucleotide sequence ID" value="NZ_VDCH01000026.1"/>
</dbReference>
<reference evidence="2 3" key="1">
    <citation type="submission" date="2019-05" db="EMBL/GenBank/DDBJ databases">
        <title>Draft Whole-Genome sequence of the green sulfur bacterium Chlorobaculum thiosulfatiphilum DSM 249.</title>
        <authorList>
            <person name="Meyer T.E."/>
            <person name="Kyndt J.A."/>
        </authorList>
    </citation>
    <scope>NUCLEOTIDE SEQUENCE [LARGE SCALE GENOMIC DNA]</scope>
    <source>
        <strain evidence="2 3">DSM 249</strain>
    </source>
</reference>
<keyword evidence="1" id="KW-0472">Membrane</keyword>
<dbReference type="AlphaFoldDB" id="A0A5C4S361"/>
<proteinExistence type="predicted"/>
<feature type="transmembrane region" description="Helical" evidence="1">
    <location>
        <begin position="105"/>
        <end position="123"/>
    </location>
</feature>
<comment type="caution">
    <text evidence="2">The sequence shown here is derived from an EMBL/GenBank/DDBJ whole genome shotgun (WGS) entry which is preliminary data.</text>
</comment>
<organism evidence="2 3">
    <name type="scientific">Chlorobaculum thiosulfatiphilum</name>
    <name type="common">Chlorobium limicola f.sp. thiosulfatophilum</name>
    <dbReference type="NCBI Taxonomy" id="115852"/>
    <lineage>
        <taxon>Bacteria</taxon>
        <taxon>Pseudomonadati</taxon>
        <taxon>Chlorobiota</taxon>
        <taxon>Chlorobiia</taxon>
        <taxon>Chlorobiales</taxon>
        <taxon>Chlorobiaceae</taxon>
        <taxon>Chlorobaculum</taxon>
    </lineage>
</organism>
<name>A0A5C4S361_CHLTI</name>
<feature type="transmembrane region" description="Helical" evidence="1">
    <location>
        <begin position="333"/>
        <end position="351"/>
    </location>
</feature>
<protein>
    <submittedName>
        <fullName evidence="2">Uncharacterized protein</fullName>
    </submittedName>
</protein>
<feature type="transmembrane region" description="Helical" evidence="1">
    <location>
        <begin position="169"/>
        <end position="190"/>
    </location>
</feature>
<keyword evidence="1" id="KW-1133">Transmembrane helix</keyword>
<keyword evidence="3" id="KW-1185">Reference proteome</keyword>
<feature type="transmembrane region" description="Helical" evidence="1">
    <location>
        <begin position="77"/>
        <end position="93"/>
    </location>
</feature>
<accession>A0A5C4S361</accession>
<feature type="transmembrane region" description="Helical" evidence="1">
    <location>
        <begin position="294"/>
        <end position="312"/>
    </location>
</feature>
<evidence type="ECO:0000313" key="3">
    <source>
        <dbReference type="Proteomes" id="UP000308271"/>
    </source>
</evidence>
<evidence type="ECO:0000313" key="2">
    <source>
        <dbReference type="EMBL" id="TNJ37587.1"/>
    </source>
</evidence>
<evidence type="ECO:0000256" key="1">
    <source>
        <dbReference type="SAM" id="Phobius"/>
    </source>
</evidence>
<feature type="transmembrane region" description="Helical" evidence="1">
    <location>
        <begin position="240"/>
        <end position="257"/>
    </location>
</feature>
<feature type="transmembrane region" description="Helical" evidence="1">
    <location>
        <begin position="129"/>
        <end position="157"/>
    </location>
</feature>
<dbReference type="OrthoDB" id="596398at2"/>
<gene>
    <name evidence="2" type="ORF">FGF66_10270</name>
</gene>
<sequence>MSNIEYFREFPFISKGGIELTSPPIYNFNKITHPLVFGWLSLLLGVSAETMFYWNFYIGLALMGIALYFLFSRIDSSPWFVVTAFVLFAFYEGKGSYHGFSWVTPSFYAIALFLSGATALFYSKRPVAYGLPLIVLLLLTHSTGIYLAVLLLLSYILNESITKKNIKPLIAGILFALAISIVVLLAEFLYRQHLIPGSFTTSFQNYQKGDMVYAKDWKEQSIVAIQSIYKTVKMNDFNKYFYGLYTPLVGYGLFALVRQRKLPLVMLFGVLFAGLIIASPLSRFPMRFFYPLEVFTWIIIAYGLSVIIRKLFMSGVGEIHGETSRWPTWTRKVFESSMLIIAWLFLYNAIYQKADHTTYVKYSNVRFFDKERFLGFMKQNPEKRFVVFTKMRDIYLSYEGMWQNPQLLFPEKSDPQTIAQSPSDYFFIAENHRFLDENKRGEAHVFLPESASLWLSVDGLQPGRYRLEMIDTGLPRIDGLRLFSGDSVVSSWQTDDYPVRFPDEGMTPPLLLPWYWQLDKPWLFKKRPIRQDNIARITKRYSCEFRIDRPLKIITLENNGDDLSLNGVIRIVDLDRGGSRVFDFYWGDERVLKNDLGLMYDGRRYPLLWSGAYPGMLMTLEKNFRDVKTFSFYSIGWPAQ</sequence>
<feature type="transmembrane region" description="Helical" evidence="1">
    <location>
        <begin position="264"/>
        <end position="282"/>
    </location>
</feature>
<dbReference type="EMBL" id="VDCH01000026">
    <property type="protein sequence ID" value="TNJ37587.1"/>
    <property type="molecule type" value="Genomic_DNA"/>
</dbReference>